<dbReference type="Gramene" id="TraesSTA1B03G00331820.1">
    <property type="protein sequence ID" value="TraesSTA1B03G00331820.1.CDS1"/>
    <property type="gene ID" value="TraesSTA1B03G00331820"/>
</dbReference>
<feature type="domain" description="Phytocyanin" evidence="4">
    <location>
        <begin position="24"/>
        <end position="129"/>
    </location>
</feature>
<dbReference type="GO" id="GO:0005886">
    <property type="term" value="C:plasma membrane"/>
    <property type="evidence" value="ECO:0000318"/>
    <property type="project" value="GO_Central"/>
</dbReference>
<name>A0A3B5Z0E4_WHEAT</name>
<dbReference type="GO" id="GO:0009055">
    <property type="term" value="F:electron transfer activity"/>
    <property type="evidence" value="ECO:0007669"/>
    <property type="project" value="InterPro"/>
</dbReference>
<dbReference type="Proteomes" id="UP000019116">
    <property type="component" value="Chromosome 1B"/>
</dbReference>
<evidence type="ECO:0000259" key="4">
    <source>
        <dbReference type="PROSITE" id="PS51485"/>
    </source>
</evidence>
<keyword evidence="2" id="KW-0325">Glycoprotein</keyword>
<dbReference type="GO" id="GO:0046872">
    <property type="term" value="F:metal ion binding"/>
    <property type="evidence" value="ECO:0007669"/>
    <property type="project" value="UniProtKB-KW"/>
</dbReference>
<dbReference type="Gramene" id="TraesSYM1B03G00340280.1">
    <property type="protein sequence ID" value="TraesSYM1B03G00340280.1.CDS1"/>
    <property type="gene ID" value="TraesSYM1B03G00340280"/>
</dbReference>
<dbReference type="Gramene" id="TraesCS1B03G0831500.1">
    <property type="protein sequence ID" value="TraesCS1B03G0831500.1.CDS1"/>
    <property type="gene ID" value="TraesCS1B03G0831500"/>
</dbReference>
<dbReference type="PaxDb" id="4565-Traes_1BL_A0980046F.1"/>
<keyword evidence="6" id="KW-1185">Reference proteome</keyword>
<dbReference type="Gramene" id="TraesWEE_scaffold_145488_01G000100.1">
    <property type="protein sequence ID" value="TraesWEE_scaffold_145488_01G000100.1"/>
    <property type="gene ID" value="TraesWEE_scaffold_145488_01G000100"/>
</dbReference>
<dbReference type="STRING" id="4565.A0A3B5Z0E4"/>
<dbReference type="PANTHER" id="PTHR33021:SF473">
    <property type="entry name" value="GENOME ASSEMBLY, CHROMOSOME: II"/>
    <property type="match status" value="1"/>
</dbReference>
<dbReference type="Gramene" id="TraesLDM1B03G00333370.1">
    <property type="protein sequence ID" value="TraesLDM1B03G00333370.1.CDS1"/>
    <property type="gene ID" value="TraesLDM1B03G00333370"/>
</dbReference>
<sequence length="179" mass="18683">MAAMKTIALLAVISGAALGTASAVTHRVGEPGGAWDLTTDYGSWASSREFHPGDELIFRHQPGAHNVLEISKADYDSCNATSPITTLGSGFFTYVALPAVGTRYFICGFPGHCTTTGTGGMKLKIDVLPGSPSSSPAPIMSPPSSAATSARATIGFADLALSSCWRPVSWLEMHVFFIS</sequence>
<dbReference type="CDD" id="cd04216">
    <property type="entry name" value="Phytocyanin"/>
    <property type="match status" value="1"/>
</dbReference>
<dbReference type="Gene3D" id="2.60.40.420">
    <property type="entry name" value="Cupredoxins - blue copper proteins"/>
    <property type="match status" value="1"/>
</dbReference>
<evidence type="ECO:0000313" key="5">
    <source>
        <dbReference type="EnsemblPlants" id="TraesCS1B02G299700.1.cds1"/>
    </source>
</evidence>
<dbReference type="Gramene" id="TraesJAG1B03G00332820.1">
    <property type="protein sequence ID" value="TraesJAG1B03G00332820.1.CDS1"/>
    <property type="gene ID" value="TraesJAG1B03G00332820"/>
</dbReference>
<reference evidence="5" key="2">
    <citation type="submission" date="2018-10" db="UniProtKB">
        <authorList>
            <consortium name="EnsemblPlants"/>
        </authorList>
    </citation>
    <scope>IDENTIFICATION</scope>
</reference>
<accession>A0A3B5Z0E4</accession>
<dbReference type="FunFam" id="2.60.40.420:FF:000003">
    <property type="entry name" value="Blue copper"/>
    <property type="match status" value="1"/>
</dbReference>
<feature type="chain" id="PRO_5043170179" description="Phytocyanin domain-containing protein" evidence="3">
    <location>
        <begin position="24"/>
        <end position="179"/>
    </location>
</feature>
<keyword evidence="3" id="KW-0732">Signal</keyword>
<dbReference type="InterPro" id="IPR008972">
    <property type="entry name" value="Cupredoxin"/>
</dbReference>
<evidence type="ECO:0000256" key="1">
    <source>
        <dbReference type="ARBA" id="ARBA00022723"/>
    </source>
</evidence>
<feature type="signal peptide" evidence="3">
    <location>
        <begin position="1"/>
        <end position="23"/>
    </location>
</feature>
<evidence type="ECO:0000256" key="3">
    <source>
        <dbReference type="SAM" id="SignalP"/>
    </source>
</evidence>
<evidence type="ECO:0000313" key="6">
    <source>
        <dbReference type="Proteomes" id="UP000019116"/>
    </source>
</evidence>
<protein>
    <recommendedName>
        <fullName evidence="4">Phytocyanin domain-containing protein</fullName>
    </recommendedName>
</protein>
<dbReference type="SUPFAM" id="SSF49503">
    <property type="entry name" value="Cupredoxins"/>
    <property type="match status" value="1"/>
</dbReference>
<proteinExistence type="predicted"/>
<dbReference type="Gramene" id="TraesCS1B02G299700.1">
    <property type="protein sequence ID" value="TraesCS1B02G299700.1.cds1"/>
    <property type="gene ID" value="TraesCS1B02G299700"/>
</dbReference>
<dbReference type="OMA" id="LEMHVFF"/>
<dbReference type="Pfam" id="PF02298">
    <property type="entry name" value="Cu_bind_like"/>
    <property type="match status" value="1"/>
</dbReference>
<dbReference type="OrthoDB" id="1921208at2759"/>
<dbReference type="EnsemblPlants" id="TraesCS1B02G299700.1">
    <property type="protein sequence ID" value="TraesCS1B02G299700.1.cds1"/>
    <property type="gene ID" value="TraesCS1B02G299700"/>
</dbReference>
<keyword evidence="1" id="KW-0479">Metal-binding</keyword>
<dbReference type="Gramene" id="TraesMAC1B03G00335100.1">
    <property type="protein sequence ID" value="TraesMAC1B03G00335100.1.CDS1"/>
    <property type="gene ID" value="TraesMAC1B03G00335100"/>
</dbReference>
<dbReference type="PROSITE" id="PS51485">
    <property type="entry name" value="PHYTOCYANIN"/>
    <property type="match status" value="1"/>
</dbReference>
<dbReference type="PANTHER" id="PTHR33021">
    <property type="entry name" value="BLUE COPPER PROTEIN"/>
    <property type="match status" value="1"/>
</dbReference>
<dbReference type="InterPro" id="IPR003245">
    <property type="entry name" value="Phytocyanin_dom"/>
</dbReference>
<dbReference type="SMR" id="A0A3B5Z0E4"/>
<dbReference type="AlphaFoldDB" id="A0A3B5Z0E4"/>
<evidence type="ECO:0000256" key="2">
    <source>
        <dbReference type="ARBA" id="ARBA00023180"/>
    </source>
</evidence>
<reference evidence="5" key="1">
    <citation type="submission" date="2018-08" db="EMBL/GenBank/DDBJ databases">
        <authorList>
            <person name="Rossello M."/>
        </authorList>
    </citation>
    <scope>NUCLEOTIDE SEQUENCE [LARGE SCALE GENOMIC DNA]</scope>
    <source>
        <strain evidence="5">cv. Chinese Spring</strain>
    </source>
</reference>
<organism evidence="5">
    <name type="scientific">Triticum aestivum</name>
    <name type="common">Wheat</name>
    <dbReference type="NCBI Taxonomy" id="4565"/>
    <lineage>
        <taxon>Eukaryota</taxon>
        <taxon>Viridiplantae</taxon>
        <taxon>Streptophyta</taxon>
        <taxon>Embryophyta</taxon>
        <taxon>Tracheophyta</taxon>
        <taxon>Spermatophyta</taxon>
        <taxon>Magnoliopsida</taxon>
        <taxon>Liliopsida</taxon>
        <taxon>Poales</taxon>
        <taxon>Poaceae</taxon>
        <taxon>BOP clade</taxon>
        <taxon>Pooideae</taxon>
        <taxon>Triticodae</taxon>
        <taxon>Triticeae</taxon>
        <taxon>Triticinae</taxon>
        <taxon>Triticum</taxon>
    </lineage>
</organism>
<dbReference type="InterPro" id="IPR039391">
    <property type="entry name" value="Phytocyanin-like"/>
</dbReference>